<keyword evidence="5 9" id="KW-0227">DNA damage</keyword>
<evidence type="ECO:0000256" key="10">
    <source>
        <dbReference type="SAM" id="Coils"/>
    </source>
</evidence>
<reference evidence="13" key="1">
    <citation type="journal article" date="2019" name="Int. J. Syst. Evol. Microbiol.">
        <title>The Global Catalogue of Microorganisms (GCM) 10K type strain sequencing project: providing services to taxonomists for standard genome sequencing and annotation.</title>
        <authorList>
            <consortium name="The Broad Institute Genomics Platform"/>
            <consortium name="The Broad Institute Genome Sequencing Center for Infectious Disease"/>
            <person name="Wu L."/>
            <person name="Ma J."/>
        </authorList>
    </citation>
    <scope>NUCLEOTIDE SEQUENCE [LARGE SCALE GENOMIC DNA]</scope>
    <source>
        <strain evidence="13">JCM 9731</strain>
    </source>
</reference>
<dbReference type="RefSeq" id="WP_343803491.1">
    <property type="nucleotide sequence ID" value="NZ_BAAADJ010000064.1"/>
</dbReference>
<accession>A0ABN0WU70</accession>
<evidence type="ECO:0000256" key="7">
    <source>
        <dbReference type="ARBA" id="ARBA00023204"/>
    </source>
</evidence>
<comment type="function">
    <text evidence="1 9">May be involved in recombinational repair of damaged DNA.</text>
</comment>
<keyword evidence="7 9" id="KW-0234">DNA repair</keyword>
<evidence type="ECO:0000256" key="8">
    <source>
        <dbReference type="ARBA" id="ARBA00033408"/>
    </source>
</evidence>
<keyword evidence="10" id="KW-0175">Coiled coil</keyword>
<evidence type="ECO:0000256" key="3">
    <source>
        <dbReference type="ARBA" id="ARBA00021315"/>
    </source>
</evidence>
<keyword evidence="6" id="KW-0067">ATP-binding</keyword>
<keyword evidence="13" id="KW-1185">Reference proteome</keyword>
<evidence type="ECO:0000256" key="6">
    <source>
        <dbReference type="ARBA" id="ARBA00022840"/>
    </source>
</evidence>
<proteinExistence type="inferred from homology"/>
<evidence type="ECO:0000256" key="2">
    <source>
        <dbReference type="ARBA" id="ARBA00009441"/>
    </source>
</evidence>
<dbReference type="Proteomes" id="UP001500782">
    <property type="component" value="Unassembled WGS sequence"/>
</dbReference>
<gene>
    <name evidence="12" type="primary">recN</name>
    <name evidence="12" type="ORF">GCM10008967_40740</name>
</gene>
<organism evidence="12 13">
    <name type="scientific">Bacillus carboniphilus</name>
    <dbReference type="NCBI Taxonomy" id="86663"/>
    <lineage>
        <taxon>Bacteria</taxon>
        <taxon>Bacillati</taxon>
        <taxon>Bacillota</taxon>
        <taxon>Bacilli</taxon>
        <taxon>Bacillales</taxon>
        <taxon>Bacillaceae</taxon>
        <taxon>Bacillus</taxon>
    </lineage>
</organism>
<dbReference type="PIRSF" id="PIRSF003128">
    <property type="entry name" value="RecN"/>
    <property type="match status" value="1"/>
</dbReference>
<dbReference type="InterPro" id="IPR004604">
    <property type="entry name" value="DNA_recomb/repair_RecN"/>
</dbReference>
<evidence type="ECO:0000256" key="4">
    <source>
        <dbReference type="ARBA" id="ARBA00022741"/>
    </source>
</evidence>
<evidence type="ECO:0000259" key="11">
    <source>
        <dbReference type="Pfam" id="PF02463"/>
    </source>
</evidence>
<dbReference type="InterPro" id="IPR027417">
    <property type="entry name" value="P-loop_NTPase"/>
</dbReference>
<protein>
    <recommendedName>
        <fullName evidence="3 9">DNA repair protein RecN</fullName>
    </recommendedName>
    <alternativeName>
        <fullName evidence="8 9">Recombination protein N</fullName>
    </alternativeName>
</protein>
<evidence type="ECO:0000313" key="12">
    <source>
        <dbReference type="EMBL" id="GAA0346177.1"/>
    </source>
</evidence>
<dbReference type="NCBIfam" id="TIGR00634">
    <property type="entry name" value="recN"/>
    <property type="match status" value="1"/>
</dbReference>
<dbReference type="PANTHER" id="PTHR11059">
    <property type="entry name" value="DNA REPAIR PROTEIN RECN"/>
    <property type="match status" value="1"/>
</dbReference>
<evidence type="ECO:0000256" key="5">
    <source>
        <dbReference type="ARBA" id="ARBA00022763"/>
    </source>
</evidence>
<dbReference type="Gene3D" id="3.40.50.300">
    <property type="entry name" value="P-loop containing nucleotide triphosphate hydrolases"/>
    <property type="match status" value="2"/>
</dbReference>
<dbReference type="Pfam" id="PF02463">
    <property type="entry name" value="SMC_N"/>
    <property type="match status" value="1"/>
</dbReference>
<dbReference type="EMBL" id="BAAADJ010000064">
    <property type="protein sequence ID" value="GAA0346177.1"/>
    <property type="molecule type" value="Genomic_DNA"/>
</dbReference>
<feature type="coiled-coil region" evidence="10">
    <location>
        <begin position="320"/>
        <end position="364"/>
    </location>
</feature>
<dbReference type="PANTHER" id="PTHR11059:SF0">
    <property type="entry name" value="DNA REPAIR PROTEIN RECN"/>
    <property type="match status" value="1"/>
</dbReference>
<evidence type="ECO:0000313" key="13">
    <source>
        <dbReference type="Proteomes" id="UP001500782"/>
    </source>
</evidence>
<feature type="domain" description="RecF/RecN/SMC N-terminal" evidence="11">
    <location>
        <begin position="2"/>
        <end position="508"/>
    </location>
</feature>
<name>A0ABN0WU70_9BACI</name>
<evidence type="ECO:0000256" key="1">
    <source>
        <dbReference type="ARBA" id="ARBA00003618"/>
    </source>
</evidence>
<dbReference type="CDD" id="cd03241">
    <property type="entry name" value="ABC_RecN"/>
    <property type="match status" value="2"/>
</dbReference>
<comment type="similarity">
    <text evidence="2 9">Belongs to the RecN family.</text>
</comment>
<dbReference type="SUPFAM" id="SSF52540">
    <property type="entry name" value="P-loop containing nucleoside triphosphate hydrolases"/>
    <property type="match status" value="1"/>
</dbReference>
<sequence length="570" mass="65085">MLAELTIRNFAIIDELTFSFKDGLSVLTGETGAGKSIIIDAIGLLAGSRGSSEFIRHEEEKAELEGLFFVNANHPVFEKLREYGCPADEENIILRRDIYRHGKSVCRVNGKLVTIALLREIASALIDIHGQHEHQVLLNEEEHLSLLDQYGGKKIHQALSSYQEIFADYEKTKSQLKQLSQNEQENVQRIDLLQFQLNEIKNANLMANEDDDLKAEKQKLLHYEQLFKQLQISYDAIQGEQKGLDWLGMAMAELEQAQEIDPKNKEWYEAVSNAFYSLEDVARGIRDQIHTFEYDEARLNDVESRLNEIGQLKRKYGKSVSEIVEYAAGIEEELEKLQNRESHIEDLSKKLKSIELDLEVEAKNLLELRQHFANQLTKDIHKQLKDLYMDKTVFEVEFKTSTQYTKNGKGSVVFLLSPNPGEPLKPLSKIASGGELSRIMLAIKSILSKHQKITSIIFDEVDTGVSGRVAQSMGEKIYELSVQSQVLCISHLPQVAAMADSHYYIMKKIEKNRTSTTVKTLKNDEQINEIGKMMSGTEITEATKQHAKELIDYANKYKKNLKQNREKIYN</sequence>
<dbReference type="InterPro" id="IPR003395">
    <property type="entry name" value="RecF/RecN/SMC_N"/>
</dbReference>
<evidence type="ECO:0000256" key="9">
    <source>
        <dbReference type="PIRNR" id="PIRNR003128"/>
    </source>
</evidence>
<keyword evidence="4" id="KW-0547">Nucleotide-binding</keyword>
<comment type="caution">
    <text evidence="12">The sequence shown here is derived from an EMBL/GenBank/DDBJ whole genome shotgun (WGS) entry which is preliminary data.</text>
</comment>